<dbReference type="Proteomes" id="UP000800082">
    <property type="component" value="Unassembled WGS sequence"/>
</dbReference>
<dbReference type="RefSeq" id="XP_033445472.1">
    <property type="nucleotide sequence ID" value="XM_033593623.1"/>
</dbReference>
<dbReference type="EMBL" id="ML978986">
    <property type="protein sequence ID" value="KAF1925220.1"/>
    <property type="molecule type" value="Genomic_DNA"/>
</dbReference>
<protein>
    <submittedName>
        <fullName evidence="1">Uncharacterized protein</fullName>
    </submittedName>
</protein>
<evidence type="ECO:0000313" key="2">
    <source>
        <dbReference type="Proteomes" id="UP000800082"/>
    </source>
</evidence>
<organism evidence="1 2">
    <name type="scientific">Didymella exigua CBS 183.55</name>
    <dbReference type="NCBI Taxonomy" id="1150837"/>
    <lineage>
        <taxon>Eukaryota</taxon>
        <taxon>Fungi</taxon>
        <taxon>Dikarya</taxon>
        <taxon>Ascomycota</taxon>
        <taxon>Pezizomycotina</taxon>
        <taxon>Dothideomycetes</taxon>
        <taxon>Pleosporomycetidae</taxon>
        <taxon>Pleosporales</taxon>
        <taxon>Pleosporineae</taxon>
        <taxon>Didymellaceae</taxon>
        <taxon>Didymella</taxon>
    </lineage>
</organism>
<name>A0A6A5RD42_9PLEO</name>
<keyword evidence="2" id="KW-1185">Reference proteome</keyword>
<reference evidence="1" key="1">
    <citation type="journal article" date="2020" name="Stud. Mycol.">
        <title>101 Dothideomycetes genomes: a test case for predicting lifestyles and emergence of pathogens.</title>
        <authorList>
            <person name="Haridas S."/>
            <person name="Albert R."/>
            <person name="Binder M."/>
            <person name="Bloem J."/>
            <person name="Labutti K."/>
            <person name="Salamov A."/>
            <person name="Andreopoulos B."/>
            <person name="Baker S."/>
            <person name="Barry K."/>
            <person name="Bills G."/>
            <person name="Bluhm B."/>
            <person name="Cannon C."/>
            <person name="Castanera R."/>
            <person name="Culley D."/>
            <person name="Daum C."/>
            <person name="Ezra D."/>
            <person name="Gonzalez J."/>
            <person name="Henrissat B."/>
            <person name="Kuo A."/>
            <person name="Liang C."/>
            <person name="Lipzen A."/>
            <person name="Lutzoni F."/>
            <person name="Magnuson J."/>
            <person name="Mondo S."/>
            <person name="Nolan M."/>
            <person name="Ohm R."/>
            <person name="Pangilinan J."/>
            <person name="Park H.-J."/>
            <person name="Ramirez L."/>
            <person name="Alfaro M."/>
            <person name="Sun H."/>
            <person name="Tritt A."/>
            <person name="Yoshinaga Y."/>
            <person name="Zwiers L.-H."/>
            <person name="Turgeon B."/>
            <person name="Goodwin S."/>
            <person name="Spatafora J."/>
            <person name="Crous P."/>
            <person name="Grigoriev I."/>
        </authorList>
    </citation>
    <scope>NUCLEOTIDE SEQUENCE</scope>
    <source>
        <strain evidence="1">CBS 183.55</strain>
    </source>
</reference>
<gene>
    <name evidence="1" type="ORF">M421DRAFT_424022</name>
</gene>
<accession>A0A6A5RD42</accession>
<evidence type="ECO:0000313" key="1">
    <source>
        <dbReference type="EMBL" id="KAF1925220.1"/>
    </source>
</evidence>
<sequence length="185" mass="20351">MSVEDVAVAEIPSNSGSSPTHTFRPTYCFASPSSCNSKAAVVCRAVSRFVSHRGRECAVDAIICRVSGAKTAQKVTHCRLPSPNETFPSIDVLQNKGRSKARYDRGSRLTRHQFGDTCRLFLEEPATACRCWRPLGIFTDWDWKGEGCLARYLGLIGFGWVTPQRISDATFTAGTARATNLGKRM</sequence>
<proteinExistence type="predicted"/>
<dbReference type="GeneID" id="54351291"/>
<dbReference type="AlphaFoldDB" id="A0A6A5RD42"/>